<evidence type="ECO:0000256" key="3">
    <source>
        <dbReference type="ARBA" id="ARBA00022512"/>
    </source>
</evidence>
<sequence>VFFIINSSNALLSFNIQRYGPRGYNRLDSAISDGLVISMRLKSLSNGLHSPYWILFAKVNHISVYGKTIDARGAGYWSCKKKGGQCPQGAFVSKPDFNLFFSLAILSISFSWCDNVLLSGLTSLNSHNIHVTVHHSSNVGIQNIRIRASSESPNTDGIVVQSSSRVTISWPIIKTGDDCSALDQGSTNIWIERVVCGPGHGIRIKAWARPSGGFVRDVEFRSLIMRNVGNPLIIDQNYCPGRKGCPNQNSGVKISGVTFANIKGTSTTPIAMKLDCSDSNHCTGIRLQNINLTYMRGPSDSHCTNAHGRASGVMVPRNCM</sequence>
<dbReference type="SUPFAM" id="SSF51126">
    <property type="entry name" value="Pectin lyase-like"/>
    <property type="match status" value="1"/>
</dbReference>
<comment type="similarity">
    <text evidence="2 8">Belongs to the glycosyl hydrolase 28 family.</text>
</comment>
<keyword evidence="10" id="KW-1185">Reference proteome</keyword>
<evidence type="ECO:0000313" key="9">
    <source>
        <dbReference type="EMBL" id="CAH2060312.1"/>
    </source>
</evidence>
<keyword evidence="5 8" id="KW-0378">Hydrolase</keyword>
<keyword evidence="3" id="KW-0134">Cell wall</keyword>
<comment type="subcellular location">
    <subcellularLocation>
        <location evidence="1">Secreted</location>
        <location evidence="1">Cell wall</location>
    </subcellularLocation>
</comment>
<dbReference type="GO" id="GO:0071555">
    <property type="term" value="P:cell wall organization"/>
    <property type="evidence" value="ECO:0007669"/>
    <property type="project" value="UniProtKB-KW"/>
</dbReference>
<evidence type="ECO:0000256" key="4">
    <source>
        <dbReference type="ARBA" id="ARBA00022525"/>
    </source>
</evidence>
<organism evidence="9 10">
    <name type="scientific">Thlaspi arvense</name>
    <name type="common">Field penny-cress</name>
    <dbReference type="NCBI Taxonomy" id="13288"/>
    <lineage>
        <taxon>Eukaryota</taxon>
        <taxon>Viridiplantae</taxon>
        <taxon>Streptophyta</taxon>
        <taxon>Embryophyta</taxon>
        <taxon>Tracheophyta</taxon>
        <taxon>Spermatophyta</taxon>
        <taxon>Magnoliopsida</taxon>
        <taxon>eudicotyledons</taxon>
        <taxon>Gunneridae</taxon>
        <taxon>Pentapetalae</taxon>
        <taxon>rosids</taxon>
        <taxon>malvids</taxon>
        <taxon>Brassicales</taxon>
        <taxon>Brassicaceae</taxon>
        <taxon>Thlaspideae</taxon>
        <taxon>Thlaspi</taxon>
    </lineage>
</organism>
<reference evidence="9 10" key="1">
    <citation type="submission" date="2022-03" db="EMBL/GenBank/DDBJ databases">
        <authorList>
            <person name="Nunn A."/>
            <person name="Chopra R."/>
            <person name="Nunn A."/>
            <person name="Contreras Garrido A."/>
        </authorList>
    </citation>
    <scope>NUCLEOTIDE SEQUENCE [LARGE SCALE GENOMIC DNA]</scope>
</reference>
<evidence type="ECO:0000256" key="7">
    <source>
        <dbReference type="ARBA" id="ARBA00023316"/>
    </source>
</evidence>
<feature type="non-terminal residue" evidence="9">
    <location>
        <position position="320"/>
    </location>
</feature>
<accession>A0AAU9S9U1</accession>
<keyword evidence="4" id="KW-0964">Secreted</keyword>
<dbReference type="GO" id="GO:0005975">
    <property type="term" value="P:carbohydrate metabolic process"/>
    <property type="evidence" value="ECO:0007669"/>
    <property type="project" value="InterPro"/>
</dbReference>
<dbReference type="Gene3D" id="2.160.20.10">
    <property type="entry name" value="Single-stranded right-handed beta-helix, Pectin lyase-like"/>
    <property type="match status" value="2"/>
</dbReference>
<evidence type="ECO:0000256" key="1">
    <source>
        <dbReference type="ARBA" id="ARBA00004191"/>
    </source>
</evidence>
<evidence type="ECO:0000256" key="8">
    <source>
        <dbReference type="RuleBase" id="RU361169"/>
    </source>
</evidence>
<evidence type="ECO:0008006" key="11">
    <source>
        <dbReference type="Google" id="ProtNLM"/>
    </source>
</evidence>
<dbReference type="PANTHER" id="PTHR31375">
    <property type="match status" value="1"/>
</dbReference>
<keyword evidence="6 8" id="KW-0326">Glycosidase</keyword>
<feature type="non-terminal residue" evidence="9">
    <location>
        <position position="1"/>
    </location>
</feature>
<dbReference type="AlphaFoldDB" id="A0AAU9S9U1"/>
<keyword evidence="7" id="KW-0961">Cell wall biogenesis/degradation</keyword>
<dbReference type="InterPro" id="IPR011050">
    <property type="entry name" value="Pectin_lyase_fold/virulence"/>
</dbReference>
<evidence type="ECO:0000313" key="10">
    <source>
        <dbReference type="Proteomes" id="UP000836841"/>
    </source>
</evidence>
<dbReference type="Pfam" id="PF00295">
    <property type="entry name" value="Glyco_hydro_28"/>
    <property type="match status" value="1"/>
</dbReference>
<proteinExistence type="inferred from homology"/>
<evidence type="ECO:0000256" key="5">
    <source>
        <dbReference type="ARBA" id="ARBA00022801"/>
    </source>
</evidence>
<protein>
    <recommendedName>
        <fullName evidence="11">Polygalacturonase</fullName>
    </recommendedName>
</protein>
<dbReference type="GO" id="GO:0004650">
    <property type="term" value="F:polygalacturonase activity"/>
    <property type="evidence" value="ECO:0007669"/>
    <property type="project" value="InterPro"/>
</dbReference>
<evidence type="ECO:0000256" key="2">
    <source>
        <dbReference type="ARBA" id="ARBA00008834"/>
    </source>
</evidence>
<dbReference type="EMBL" id="OU466860">
    <property type="protein sequence ID" value="CAH2060312.1"/>
    <property type="molecule type" value="Genomic_DNA"/>
</dbReference>
<dbReference type="InterPro" id="IPR012334">
    <property type="entry name" value="Pectin_lyas_fold"/>
</dbReference>
<dbReference type="InterPro" id="IPR000743">
    <property type="entry name" value="Glyco_hydro_28"/>
</dbReference>
<dbReference type="Proteomes" id="UP000836841">
    <property type="component" value="Chromosome 4"/>
</dbReference>
<name>A0AAU9S9U1_THLAR</name>
<gene>
    <name evidence="9" type="ORF">TAV2_LOCUS14382</name>
</gene>
<evidence type="ECO:0000256" key="6">
    <source>
        <dbReference type="ARBA" id="ARBA00023295"/>
    </source>
</evidence>